<dbReference type="Gene3D" id="3.40.30.10">
    <property type="entry name" value="Glutaredoxin"/>
    <property type="match status" value="4"/>
</dbReference>
<dbReference type="GO" id="GO:0003756">
    <property type="term" value="F:protein disulfide isomerase activity"/>
    <property type="evidence" value="ECO:0007669"/>
    <property type="project" value="TreeGrafter"/>
</dbReference>
<dbReference type="Proteomes" id="UP000243579">
    <property type="component" value="Unassembled WGS sequence"/>
</dbReference>
<dbReference type="PANTHER" id="PTHR18929">
    <property type="entry name" value="PROTEIN DISULFIDE ISOMERASE"/>
    <property type="match status" value="1"/>
</dbReference>
<feature type="signal peptide" evidence="2">
    <location>
        <begin position="1"/>
        <end position="17"/>
    </location>
</feature>
<evidence type="ECO:0008006" key="5">
    <source>
        <dbReference type="Google" id="ProtNLM"/>
    </source>
</evidence>
<dbReference type="GO" id="GO:0005783">
    <property type="term" value="C:endoplasmic reticulum"/>
    <property type="evidence" value="ECO:0007669"/>
    <property type="project" value="TreeGrafter"/>
</dbReference>
<evidence type="ECO:0000256" key="2">
    <source>
        <dbReference type="SAM" id="SignalP"/>
    </source>
</evidence>
<sequence>MKLHWCLALAVVARVAADVAQAAAAAAASTVNFDAKMAEQAKNLHKFMPGPTGPGFKDKGMTKEAEFQQMGRFGIPDLNNPLAQDLTDLNFDTKIAGDKYVGVLFYAPQMAEYEFFALHWEKAAMELGENLKLYTSAEIEMARFDISEPEHQDIAEQYNIGRDKPEMLLFYNGTVLTPIRAGGGHAEIRQFVIAQTLPAVTELSTENEVKRWKRRKVFNNVNLKYLAFMDPAAGDDARAEFTAVANELKVRMQFGVVTSQALLTAAIGSAGSPDSNIYLIRDFDSPRVIAFPSLPFTAAHAMNLVHEYDMPLLTCLGDSDESRVRSFLQHPKPYRLLAFFKNEAAKEAASPHLEAVGRAFGSQVLVGYTVEDPEDAMNFDYQFWDVPNDKPAILIVHMRRDRKYLYAGDDAHTPEQLQAFVGNVLDGKVQPKLKSQEPPTPNNGLVRVLVTKSFAREVYEVPGRDTLVLLTRHDRHGPSNWFAHHVDKFAKVWRREKRLLIARMDMAQNDLLELNDTDWNSLPRLLYIPAGAKPGDLGTAVSQLYPTMEDLLQFVQTHQSTELTVDDKVWARVHAEDLELLRQHREAKAADEDIEHPADILKELEAEIQAMRPPKDEL</sequence>
<dbReference type="AlphaFoldDB" id="A0A1V9Z9J5"/>
<dbReference type="GO" id="GO:0034976">
    <property type="term" value="P:response to endoplasmic reticulum stress"/>
    <property type="evidence" value="ECO:0007669"/>
    <property type="project" value="TreeGrafter"/>
</dbReference>
<reference evidence="3 4" key="1">
    <citation type="journal article" date="2014" name="Genome Biol. Evol.">
        <title>The secreted proteins of Achlya hypogyna and Thraustotheca clavata identify the ancestral oomycete secretome and reveal gene acquisitions by horizontal gene transfer.</title>
        <authorList>
            <person name="Misner I."/>
            <person name="Blouin N."/>
            <person name="Leonard G."/>
            <person name="Richards T.A."/>
            <person name="Lane C.E."/>
        </authorList>
    </citation>
    <scope>NUCLEOTIDE SEQUENCE [LARGE SCALE GENOMIC DNA]</scope>
    <source>
        <strain evidence="3 4">ATCC 48635</strain>
    </source>
</reference>
<comment type="similarity">
    <text evidence="1">Belongs to the protein disulfide isomerase family.</text>
</comment>
<accession>A0A1V9Z9J5</accession>
<dbReference type="CDD" id="cd02961">
    <property type="entry name" value="PDI_a_family"/>
    <property type="match status" value="1"/>
</dbReference>
<evidence type="ECO:0000256" key="1">
    <source>
        <dbReference type="ARBA" id="ARBA00006347"/>
    </source>
</evidence>
<dbReference type="Pfam" id="PF13848">
    <property type="entry name" value="Thioredoxin_6"/>
    <property type="match status" value="1"/>
</dbReference>
<proteinExistence type="inferred from homology"/>
<feature type="chain" id="PRO_5013206983" description="Thioredoxin domain-containing protein" evidence="2">
    <location>
        <begin position="18"/>
        <end position="618"/>
    </location>
</feature>
<dbReference type="EMBL" id="JNBR01000354">
    <property type="protein sequence ID" value="OQR94678.1"/>
    <property type="molecule type" value="Genomic_DNA"/>
</dbReference>
<keyword evidence="4" id="KW-1185">Reference proteome</keyword>
<evidence type="ECO:0000313" key="3">
    <source>
        <dbReference type="EMBL" id="OQR94678.1"/>
    </source>
</evidence>
<name>A0A1V9Z9J5_ACHHY</name>
<gene>
    <name evidence="3" type="ORF">ACHHYP_00969</name>
</gene>
<dbReference type="OrthoDB" id="427280at2759"/>
<dbReference type="SUPFAM" id="SSF52833">
    <property type="entry name" value="Thioredoxin-like"/>
    <property type="match status" value="2"/>
</dbReference>
<dbReference type="STRING" id="1202772.A0A1V9Z9J5"/>
<organism evidence="3 4">
    <name type="scientific">Achlya hypogyna</name>
    <name type="common">Oomycete</name>
    <name type="synonym">Protoachlya hypogyna</name>
    <dbReference type="NCBI Taxonomy" id="1202772"/>
    <lineage>
        <taxon>Eukaryota</taxon>
        <taxon>Sar</taxon>
        <taxon>Stramenopiles</taxon>
        <taxon>Oomycota</taxon>
        <taxon>Saprolegniomycetes</taxon>
        <taxon>Saprolegniales</taxon>
        <taxon>Achlyaceae</taxon>
        <taxon>Achlya</taxon>
    </lineage>
</organism>
<comment type="caution">
    <text evidence="3">The sequence shown here is derived from an EMBL/GenBank/DDBJ whole genome shotgun (WGS) entry which is preliminary data.</text>
</comment>
<protein>
    <recommendedName>
        <fullName evidence="5">Thioredoxin domain-containing protein</fullName>
    </recommendedName>
</protein>
<evidence type="ECO:0000313" key="4">
    <source>
        <dbReference type="Proteomes" id="UP000243579"/>
    </source>
</evidence>
<dbReference type="InterPro" id="IPR036249">
    <property type="entry name" value="Thioredoxin-like_sf"/>
</dbReference>
<keyword evidence="2" id="KW-0732">Signal</keyword>
<dbReference type="GO" id="GO:0006457">
    <property type="term" value="P:protein folding"/>
    <property type="evidence" value="ECO:0007669"/>
    <property type="project" value="TreeGrafter"/>
</dbReference>